<dbReference type="Proteomes" id="UP001530400">
    <property type="component" value="Unassembled WGS sequence"/>
</dbReference>
<reference evidence="2 3" key="1">
    <citation type="submission" date="2024-10" db="EMBL/GenBank/DDBJ databases">
        <title>Updated reference genomes for cyclostephanoid diatoms.</title>
        <authorList>
            <person name="Roberts W.R."/>
            <person name="Alverson A.J."/>
        </authorList>
    </citation>
    <scope>NUCLEOTIDE SEQUENCE [LARGE SCALE GENOMIC DNA]</scope>
    <source>
        <strain evidence="2 3">AJA010-31</strain>
    </source>
</reference>
<feature type="region of interest" description="Disordered" evidence="1">
    <location>
        <begin position="102"/>
        <end position="121"/>
    </location>
</feature>
<feature type="compositionally biased region" description="Low complexity" evidence="1">
    <location>
        <begin position="721"/>
        <end position="734"/>
    </location>
</feature>
<feature type="compositionally biased region" description="Polar residues" evidence="1">
    <location>
        <begin position="756"/>
        <end position="765"/>
    </location>
</feature>
<feature type="region of interest" description="Disordered" evidence="1">
    <location>
        <begin position="41"/>
        <end position="68"/>
    </location>
</feature>
<dbReference type="EMBL" id="JALLPJ020000167">
    <property type="protein sequence ID" value="KAL3800208.1"/>
    <property type="molecule type" value="Genomic_DNA"/>
</dbReference>
<name>A0ABD3QIE9_9STRA</name>
<feature type="compositionally biased region" description="Basic residues" evidence="1">
    <location>
        <begin position="849"/>
        <end position="866"/>
    </location>
</feature>
<accession>A0ABD3QIE9</accession>
<feature type="compositionally biased region" description="Polar residues" evidence="1">
    <location>
        <begin position="1082"/>
        <end position="1095"/>
    </location>
</feature>
<feature type="region of interest" description="Disordered" evidence="1">
    <location>
        <begin position="352"/>
        <end position="414"/>
    </location>
</feature>
<feature type="region of interest" description="Disordered" evidence="1">
    <location>
        <begin position="570"/>
        <end position="650"/>
    </location>
</feature>
<comment type="caution">
    <text evidence="2">The sequence shown here is derived from an EMBL/GenBank/DDBJ whole genome shotgun (WGS) entry which is preliminary data.</text>
</comment>
<feature type="compositionally biased region" description="Basic and acidic residues" evidence="1">
    <location>
        <begin position="710"/>
        <end position="719"/>
    </location>
</feature>
<feature type="compositionally biased region" description="Basic and acidic residues" evidence="1">
    <location>
        <begin position="810"/>
        <end position="820"/>
    </location>
</feature>
<feature type="region of interest" description="Disordered" evidence="1">
    <location>
        <begin position="674"/>
        <end position="884"/>
    </location>
</feature>
<protein>
    <submittedName>
        <fullName evidence="2">Uncharacterized protein</fullName>
    </submittedName>
</protein>
<feature type="compositionally biased region" description="Basic and acidic residues" evidence="1">
    <location>
        <begin position="767"/>
        <end position="778"/>
    </location>
</feature>
<gene>
    <name evidence="2" type="ORF">ACHAWO_011436</name>
</gene>
<sequence length="1103" mass="120205">MVPTTTAPSGAPMDNGATTEMKTMNGKNALFMALVTGMAKEAKRKKMAKTDEREPTNEAPLATEGAANFERDAAPQVNDIPSIPSRTANTGRLIQATAEELEPMVGSESRMPPPSPSSQRIPMPPPAPVGTSRNIHTPSPGRYHKMLSINKLGKEEPQHQIHAKAFREKAYIGPARKTISETPQPVAKEEPKQVVKEAPVPIKCEDNFFAELKHRAALQSVTQSLLAENKETVEAEAIISSNDEVSALGSKSFESEKVSVKIEPDSAQMLSQGPPSQVELPLKPVELPVKYLDVLPDDEKKDIVITNMKEFKAPLPFDEDGKVSCKESGELKAVQIVIETVEQQVDKVEAGNANDVTSVKEEADSQAPIDPPSEDDAITHVLTKSDANTKATVTPVKSNTSHKSLIPKADDNEDDVRSFKSLPATFGAKSYVSLRRNFKEVLEKYGPKSDAMGTVVEIATEDVAVDATCKKSDSPKSTGPKSDTMGAVVEIATEEAAVDAASKKPDSHVDKVEVNDLDHDDATAAISIKEITICSSVKGDRSTALASINSKIEHQTRKLAELEAEALRKHKEAETAATDARHALERMLEAKSKDRVKKIDYSKEEPKAKEVDREDQAKDAPKPSKRDDVEYKSIASGSKAGGSTKMNKAASKQFALTEEDDANFSLCSTWSEDDVRSATKVASKSKGKHDVDCDYQSMASSKIKDKRKTPKEARGELVHKSSFYSDASSSQYSRSFDEISRGSNGTDSNDEDAPETSCNDSTYASSYKEDRKVSEIRMKHGKKSYGTPTTLRSETRGRHRGHTGIATQRSKSESPVEMTRKKAPFLPSLMSPDPPLTKQGKPSRGDFHPRHRSRSQPRIKSSHKMSAKSDVMLSTTKSTNKPNHLLSYSSLRRTTETPQPMRATAVQGGISPETRQPVFARHKSASYEHSTYSARTGSAPAARQPSFGGLGAAPISLAGYTSGNNGTLVQPQMGLPAQTTQQHYKQPYQYTPNSVPSAPISLAGYTRKEEHSFPTQHIPTRPTTGTMGQYSTGSYPAANFSQSAGMQTPQQTSTYAMRPNTTGQMHHVQSTQYQSQQQHVSFPNSANRGRVNQYSMPYEGELL</sequence>
<feature type="compositionally biased region" description="Low complexity" evidence="1">
    <location>
        <begin position="632"/>
        <end position="643"/>
    </location>
</feature>
<feature type="compositionally biased region" description="Polar residues" evidence="1">
    <location>
        <begin position="385"/>
        <end position="403"/>
    </location>
</feature>
<feature type="region of interest" description="Disordered" evidence="1">
    <location>
        <begin position="1063"/>
        <end position="1103"/>
    </location>
</feature>
<feature type="compositionally biased region" description="Polar residues" evidence="1">
    <location>
        <begin position="872"/>
        <end position="884"/>
    </location>
</feature>
<feature type="region of interest" description="Disordered" evidence="1">
    <location>
        <begin position="1"/>
        <end position="21"/>
    </location>
</feature>
<feature type="compositionally biased region" description="Low complexity" evidence="1">
    <location>
        <begin position="1066"/>
        <end position="1081"/>
    </location>
</feature>
<feature type="compositionally biased region" description="Basic and acidic residues" evidence="1">
    <location>
        <begin position="570"/>
        <end position="631"/>
    </location>
</feature>
<evidence type="ECO:0000313" key="3">
    <source>
        <dbReference type="Proteomes" id="UP001530400"/>
    </source>
</evidence>
<evidence type="ECO:0000313" key="2">
    <source>
        <dbReference type="EMBL" id="KAL3800208.1"/>
    </source>
</evidence>
<organism evidence="2 3">
    <name type="scientific">Cyclotella atomus</name>
    <dbReference type="NCBI Taxonomy" id="382360"/>
    <lineage>
        <taxon>Eukaryota</taxon>
        <taxon>Sar</taxon>
        <taxon>Stramenopiles</taxon>
        <taxon>Ochrophyta</taxon>
        <taxon>Bacillariophyta</taxon>
        <taxon>Coscinodiscophyceae</taxon>
        <taxon>Thalassiosirophycidae</taxon>
        <taxon>Stephanodiscales</taxon>
        <taxon>Stephanodiscaceae</taxon>
        <taxon>Cyclotella</taxon>
    </lineage>
</organism>
<feature type="compositionally biased region" description="Pro residues" evidence="1">
    <location>
        <begin position="111"/>
        <end position="121"/>
    </location>
</feature>
<dbReference type="AlphaFoldDB" id="A0ABD3QIE9"/>
<proteinExistence type="predicted"/>
<keyword evidence="3" id="KW-1185">Reference proteome</keyword>
<evidence type="ECO:0000256" key="1">
    <source>
        <dbReference type="SAM" id="MobiDB-lite"/>
    </source>
</evidence>